<feature type="compositionally biased region" description="Low complexity" evidence="1">
    <location>
        <begin position="90"/>
        <end position="107"/>
    </location>
</feature>
<dbReference type="EnsemblMetazoa" id="AALB000578-RA">
    <property type="protein sequence ID" value="AALB000578-PA"/>
    <property type="gene ID" value="AALB000578"/>
</dbReference>
<evidence type="ECO:0000313" key="2">
    <source>
        <dbReference type="EnsemblMetazoa" id="AALB000578-PA"/>
    </source>
</evidence>
<dbReference type="AlphaFoldDB" id="A0A182F297"/>
<dbReference type="VEuPathDB" id="VectorBase:AALB000578"/>
<proteinExistence type="predicted"/>
<reference evidence="2 3" key="1">
    <citation type="journal article" date="2017" name="G3 (Bethesda)">
        <title>The Physical Genome Mapping of Anopheles albimanus Corrected Scaffold Misassemblies and Identified Interarm Rearrangements in Genus Anopheles.</title>
        <authorList>
            <person name="Artemov G.N."/>
            <person name="Peery A.N."/>
            <person name="Jiang X."/>
            <person name="Tu Z."/>
            <person name="Stegniy V.N."/>
            <person name="Sharakhova M.V."/>
            <person name="Sharakhov I.V."/>
        </authorList>
    </citation>
    <scope>NUCLEOTIDE SEQUENCE [LARGE SCALE GENOMIC DNA]</scope>
    <source>
        <strain evidence="2 3">ALBI9_A</strain>
    </source>
</reference>
<protein>
    <submittedName>
        <fullName evidence="2">Uncharacterized protein</fullName>
    </submittedName>
</protein>
<evidence type="ECO:0000256" key="1">
    <source>
        <dbReference type="SAM" id="MobiDB-lite"/>
    </source>
</evidence>
<keyword evidence="3" id="KW-1185">Reference proteome</keyword>
<sequence>MVYSRRDTCSGAGSYTVASGSYEPADSVMAVAAAAASRTLTAVDETLVHDWQISGPANGERDSCSSDDDKPQHHQQHPHSTGSTLTRPISAWSATESGSETATEEFTVNQHRDQLHQQEKQPHEHQEHQEPQEQAKRPRKKGSRRINFLKYILSFTIFRRWKAVHKAEECPSPGGFAMVLQNASCAASSLAIANHQHHQHRKQATGTTSYTRASVYIAQKGEQQQEQ</sequence>
<feature type="compositionally biased region" description="Basic and acidic residues" evidence="1">
    <location>
        <begin position="59"/>
        <end position="72"/>
    </location>
</feature>
<reference evidence="2" key="2">
    <citation type="submission" date="2022-08" db="UniProtKB">
        <authorList>
            <consortium name="EnsemblMetazoa"/>
        </authorList>
    </citation>
    <scope>IDENTIFICATION</scope>
    <source>
        <strain evidence="2">STECLA/ALBI9_A</strain>
    </source>
</reference>
<dbReference type="Proteomes" id="UP000069272">
    <property type="component" value="Chromosome 2L"/>
</dbReference>
<dbReference type="VEuPathDB" id="VectorBase:AALB20_029324"/>
<feature type="compositionally biased region" description="Basic and acidic residues" evidence="1">
    <location>
        <begin position="110"/>
        <end position="136"/>
    </location>
</feature>
<evidence type="ECO:0000313" key="3">
    <source>
        <dbReference type="Proteomes" id="UP000069272"/>
    </source>
</evidence>
<feature type="region of interest" description="Disordered" evidence="1">
    <location>
        <begin position="52"/>
        <end position="143"/>
    </location>
</feature>
<accession>A0A182F297</accession>
<organism evidence="2 3">
    <name type="scientific">Anopheles albimanus</name>
    <name type="common">New world malaria mosquito</name>
    <dbReference type="NCBI Taxonomy" id="7167"/>
    <lineage>
        <taxon>Eukaryota</taxon>
        <taxon>Metazoa</taxon>
        <taxon>Ecdysozoa</taxon>
        <taxon>Arthropoda</taxon>
        <taxon>Hexapoda</taxon>
        <taxon>Insecta</taxon>
        <taxon>Pterygota</taxon>
        <taxon>Neoptera</taxon>
        <taxon>Endopterygota</taxon>
        <taxon>Diptera</taxon>
        <taxon>Nematocera</taxon>
        <taxon>Culicoidea</taxon>
        <taxon>Culicidae</taxon>
        <taxon>Anophelinae</taxon>
        <taxon>Anopheles</taxon>
    </lineage>
</organism>
<name>A0A182F297_ANOAL</name>